<accession>A0A1S1RLD8</accession>
<name>A0A1S1RLD8_9ACTN</name>
<feature type="region of interest" description="Disordered" evidence="1">
    <location>
        <begin position="453"/>
        <end position="481"/>
    </location>
</feature>
<proteinExistence type="predicted"/>
<dbReference type="EMBL" id="MAXA01000002">
    <property type="protein sequence ID" value="OHV46611.1"/>
    <property type="molecule type" value="Genomic_DNA"/>
</dbReference>
<comment type="caution">
    <text evidence="2">The sequence shown here is derived from an EMBL/GenBank/DDBJ whole genome shotgun (WGS) entry which is preliminary data.</text>
</comment>
<evidence type="ECO:0000256" key="1">
    <source>
        <dbReference type="SAM" id="MobiDB-lite"/>
    </source>
</evidence>
<dbReference type="Proteomes" id="UP000179769">
    <property type="component" value="Unassembled WGS sequence"/>
</dbReference>
<feature type="region of interest" description="Disordered" evidence="1">
    <location>
        <begin position="1"/>
        <end position="43"/>
    </location>
</feature>
<evidence type="ECO:0000313" key="2">
    <source>
        <dbReference type="EMBL" id="OHV46611.1"/>
    </source>
</evidence>
<organism evidence="2 3">
    <name type="scientific">Parafrankia soli</name>
    <dbReference type="NCBI Taxonomy" id="2599596"/>
    <lineage>
        <taxon>Bacteria</taxon>
        <taxon>Bacillati</taxon>
        <taxon>Actinomycetota</taxon>
        <taxon>Actinomycetes</taxon>
        <taxon>Frankiales</taxon>
        <taxon>Frankiaceae</taxon>
        <taxon>Parafrankia</taxon>
    </lineage>
</organism>
<dbReference type="AlphaFoldDB" id="A0A1S1RLD8"/>
<sequence>MEASPEQLIATGAMPGGRDPIDGDSGWRPAGSAGRPVPPWTLEQSRAGSVASYRMNPMAKAIIDTYTSFCVGDSGVRPEVSNDKVAKVVDQWWKDPRNQLAQQTLFLRDAMLNGEQIAEMLPGPKGGRTRWRPIDPTVLDEVLLEENNPLWPRTLVFRANEVGGKAVEMPVVQVNDDTGLREGQAFLFAPWKALVTDRRGMPFLTGVLDWLDAYDQVLSNLIDRTALARHVVFDVKVTGDNDDVKDFIKARGGKHVPPSGSVEVHNEDVEWNVINAQTGAFEDTATSSSVLTLVAGGAGLAKTWLAEPDGANRATSETMAEPIRRRVAGVQADWLAYQTELARYAVDRAVAAGRLPRMVPSTDSRTGHENRVPASETAQIIGPKVAAADAQITAQTLLNLSTGLQQLVEVGAMSTEAAQVAARVAWEAFTGITYTRDLDAPDANPDDLATHVDAEQSKTKRAQRGAQRLAAVPVRPSKETG</sequence>
<gene>
    <name evidence="2" type="ORF">BBK14_01825</name>
</gene>
<evidence type="ECO:0008006" key="4">
    <source>
        <dbReference type="Google" id="ProtNLM"/>
    </source>
</evidence>
<reference evidence="3" key="1">
    <citation type="submission" date="2016-07" db="EMBL/GenBank/DDBJ databases">
        <title>Frankia sp. NRRL B-16219 Genome sequencing.</title>
        <authorList>
            <person name="Ghodhbane-Gtari F."/>
            <person name="Swanson E."/>
            <person name="Gueddou A."/>
            <person name="Louati M."/>
            <person name="Nouioui I."/>
            <person name="Hezbri K."/>
            <person name="Abebe-Akele F."/>
            <person name="Simpson S."/>
            <person name="Morris K."/>
            <person name="Thomas K."/>
            <person name="Gtari M."/>
            <person name="Tisa L.S."/>
        </authorList>
    </citation>
    <scope>NUCLEOTIDE SEQUENCE [LARGE SCALE GENOMIC DNA]</scope>
    <source>
        <strain evidence="3">NRRL B-16219</strain>
    </source>
</reference>
<keyword evidence="3" id="KW-1185">Reference proteome</keyword>
<evidence type="ECO:0000313" key="3">
    <source>
        <dbReference type="Proteomes" id="UP000179769"/>
    </source>
</evidence>
<protein>
    <recommendedName>
        <fullName evidence="4">Phage portal protein</fullName>
    </recommendedName>
</protein>